<proteinExistence type="predicted"/>
<accession>A0A699QUY1</accession>
<evidence type="ECO:0000313" key="2">
    <source>
        <dbReference type="EMBL" id="GFC77723.1"/>
    </source>
</evidence>
<organism evidence="2">
    <name type="scientific">Tanacetum cinerariifolium</name>
    <name type="common">Dalmatian daisy</name>
    <name type="synonym">Chrysanthemum cinerariifolium</name>
    <dbReference type="NCBI Taxonomy" id="118510"/>
    <lineage>
        <taxon>Eukaryota</taxon>
        <taxon>Viridiplantae</taxon>
        <taxon>Streptophyta</taxon>
        <taxon>Embryophyta</taxon>
        <taxon>Tracheophyta</taxon>
        <taxon>Spermatophyta</taxon>
        <taxon>Magnoliopsida</taxon>
        <taxon>eudicotyledons</taxon>
        <taxon>Gunneridae</taxon>
        <taxon>Pentapetalae</taxon>
        <taxon>asterids</taxon>
        <taxon>campanulids</taxon>
        <taxon>Asterales</taxon>
        <taxon>Asteraceae</taxon>
        <taxon>Asteroideae</taxon>
        <taxon>Anthemideae</taxon>
        <taxon>Anthemidinae</taxon>
        <taxon>Tanacetum</taxon>
    </lineage>
</organism>
<feature type="region of interest" description="Disordered" evidence="1">
    <location>
        <begin position="17"/>
        <end position="109"/>
    </location>
</feature>
<reference evidence="2" key="1">
    <citation type="journal article" date="2019" name="Sci. Rep.">
        <title>Draft genome of Tanacetum cinerariifolium, the natural source of mosquito coil.</title>
        <authorList>
            <person name="Yamashiro T."/>
            <person name="Shiraishi A."/>
            <person name="Satake H."/>
            <person name="Nakayama K."/>
        </authorList>
    </citation>
    <scope>NUCLEOTIDE SEQUENCE</scope>
</reference>
<comment type="caution">
    <text evidence="2">The sequence shown here is derived from an EMBL/GenBank/DDBJ whole genome shotgun (WGS) entry which is preliminary data.</text>
</comment>
<feature type="compositionally biased region" description="Pro residues" evidence="1">
    <location>
        <begin position="35"/>
        <end position="65"/>
    </location>
</feature>
<dbReference type="EMBL" id="BKCJ011062313">
    <property type="protein sequence ID" value="GFC77723.1"/>
    <property type="molecule type" value="Genomic_DNA"/>
</dbReference>
<evidence type="ECO:0000256" key="1">
    <source>
        <dbReference type="SAM" id="MobiDB-lite"/>
    </source>
</evidence>
<dbReference type="AlphaFoldDB" id="A0A699QUY1"/>
<name>A0A699QUY1_TANCI</name>
<feature type="non-terminal residue" evidence="2">
    <location>
        <position position="109"/>
    </location>
</feature>
<protein>
    <submittedName>
        <fullName evidence="2">Uncharacterized protein</fullName>
    </submittedName>
</protein>
<sequence>MRRYQGPDMPLLAHMLYPGEPAFEQAQQQDVSQAPPSPVVAPHPSPDPMPSPPRQSSPSPIPFGPAPTSGVVSTDPIPDIPSLSGPSEPVLETITSPFRDDDTGGGSFH</sequence>
<feature type="compositionally biased region" description="Low complexity" evidence="1">
    <location>
        <begin position="25"/>
        <end position="34"/>
    </location>
</feature>
<gene>
    <name evidence="2" type="ORF">Tci_849693</name>
</gene>